<evidence type="ECO:0000256" key="2">
    <source>
        <dbReference type="ARBA" id="ARBA00022448"/>
    </source>
</evidence>
<evidence type="ECO:0000313" key="11">
    <source>
        <dbReference type="Proteomes" id="UP000832041"/>
    </source>
</evidence>
<keyword evidence="5 7" id="KW-1133">Transmembrane helix</keyword>
<keyword evidence="2 7" id="KW-0813">Transport</keyword>
<dbReference type="SUPFAM" id="SSF161098">
    <property type="entry name" value="MetI-like"/>
    <property type="match status" value="1"/>
</dbReference>
<evidence type="ECO:0000256" key="3">
    <source>
        <dbReference type="ARBA" id="ARBA00022475"/>
    </source>
</evidence>
<dbReference type="PROSITE" id="PS50928">
    <property type="entry name" value="ABC_TM1"/>
    <property type="match status" value="1"/>
</dbReference>
<feature type="domain" description="ABC transmembrane type-1" evidence="9">
    <location>
        <begin position="86"/>
        <end position="270"/>
    </location>
</feature>
<keyword evidence="6 7" id="KW-0472">Membrane</keyword>
<evidence type="ECO:0000256" key="5">
    <source>
        <dbReference type="ARBA" id="ARBA00022989"/>
    </source>
</evidence>
<sequence length="283" mass="30799">MRSVSTVVTEREATAEQAPEAAKPGRGRTRIRWRIHLVQVGLIAAILAAWELSAGRLVDDLLTSRPSEIFPTFWSWIVSGELLYHASSTFKDAFLGLLSGGAAGLVVGCVLGQSKRLAQVFEPFITAFYTMPKHALIPLFIMWVGIGSELRVLTAAAIVFFLVFYNTFFGIRDVSQNLVDSVRVMGGTPLDVLFRVMLPSALIWVFAALKLAVPQAIVGVVVAEMLAGDRGLGFLVSMNAGTFNSDGTFAAILALLIVGFLVDRLMNLVTRRALLWKNSDRAV</sequence>
<evidence type="ECO:0000256" key="6">
    <source>
        <dbReference type="ARBA" id="ARBA00023136"/>
    </source>
</evidence>
<dbReference type="PANTHER" id="PTHR30151">
    <property type="entry name" value="ALKANE SULFONATE ABC TRANSPORTER-RELATED, MEMBRANE SUBUNIT"/>
    <property type="match status" value="1"/>
</dbReference>
<feature type="transmembrane region" description="Helical" evidence="7">
    <location>
        <begin position="243"/>
        <end position="262"/>
    </location>
</feature>
<proteinExistence type="inferred from homology"/>
<feature type="transmembrane region" description="Helical" evidence="7">
    <location>
        <begin position="152"/>
        <end position="171"/>
    </location>
</feature>
<evidence type="ECO:0000313" key="10">
    <source>
        <dbReference type="EMBL" id="UPT20156.1"/>
    </source>
</evidence>
<accession>A0ABY4KXJ3</accession>
<keyword evidence="3" id="KW-1003">Cell membrane</keyword>
<dbReference type="EMBL" id="CP051627">
    <property type="protein sequence ID" value="UPT20156.1"/>
    <property type="molecule type" value="Genomic_DNA"/>
</dbReference>
<protein>
    <submittedName>
        <fullName evidence="10">ABC transporter permease</fullName>
    </submittedName>
</protein>
<gene>
    <name evidence="10" type="ORF">FOF52_03555</name>
</gene>
<feature type="region of interest" description="Disordered" evidence="8">
    <location>
        <begin position="1"/>
        <end position="23"/>
    </location>
</feature>
<feature type="transmembrane region" description="Helical" evidence="7">
    <location>
        <begin position="192"/>
        <end position="223"/>
    </location>
</feature>
<evidence type="ECO:0000256" key="4">
    <source>
        <dbReference type="ARBA" id="ARBA00022692"/>
    </source>
</evidence>
<dbReference type="InterPro" id="IPR035906">
    <property type="entry name" value="MetI-like_sf"/>
</dbReference>
<dbReference type="PANTHER" id="PTHR30151:SF20">
    <property type="entry name" value="ABC TRANSPORTER PERMEASE PROTEIN HI_0355-RELATED"/>
    <property type="match status" value="1"/>
</dbReference>
<reference evidence="10 11" key="1">
    <citation type="submission" date="2020-04" db="EMBL/GenBank/DDBJ databases">
        <title>Thermobifida alba genome sequencing and assembly.</title>
        <authorList>
            <person name="Luzics S."/>
            <person name="Horvath B."/>
            <person name="Nagy I."/>
            <person name="Toth A."/>
            <person name="Nagy I."/>
            <person name="Kukolya J."/>
        </authorList>
    </citation>
    <scope>NUCLEOTIDE SEQUENCE [LARGE SCALE GENOMIC DNA]</scope>
    <source>
        <strain evidence="10 11">DSM 43795</strain>
    </source>
</reference>
<feature type="transmembrane region" description="Helical" evidence="7">
    <location>
        <begin position="33"/>
        <end position="50"/>
    </location>
</feature>
<comment type="similarity">
    <text evidence="7">Belongs to the binding-protein-dependent transport system permease family.</text>
</comment>
<comment type="subcellular location">
    <subcellularLocation>
        <location evidence="1 7">Cell membrane</location>
        <topology evidence="1 7">Multi-pass membrane protein</topology>
    </subcellularLocation>
</comment>
<feature type="transmembrane region" description="Helical" evidence="7">
    <location>
        <begin position="93"/>
        <end position="112"/>
    </location>
</feature>
<evidence type="ECO:0000256" key="7">
    <source>
        <dbReference type="RuleBase" id="RU363032"/>
    </source>
</evidence>
<dbReference type="RefSeq" id="WP_248592408.1">
    <property type="nucleotide sequence ID" value="NZ_BAABEB010000012.1"/>
</dbReference>
<keyword evidence="11" id="KW-1185">Reference proteome</keyword>
<organism evidence="10 11">
    <name type="scientific">Thermobifida alba</name>
    <name type="common">Thermomonospora alba</name>
    <dbReference type="NCBI Taxonomy" id="53522"/>
    <lineage>
        <taxon>Bacteria</taxon>
        <taxon>Bacillati</taxon>
        <taxon>Actinomycetota</taxon>
        <taxon>Actinomycetes</taxon>
        <taxon>Streptosporangiales</taxon>
        <taxon>Nocardiopsidaceae</taxon>
        <taxon>Thermobifida</taxon>
    </lineage>
</organism>
<evidence type="ECO:0000256" key="8">
    <source>
        <dbReference type="SAM" id="MobiDB-lite"/>
    </source>
</evidence>
<dbReference type="Gene3D" id="1.10.3720.10">
    <property type="entry name" value="MetI-like"/>
    <property type="match status" value="1"/>
</dbReference>
<name>A0ABY4KXJ3_THEAE</name>
<dbReference type="CDD" id="cd06261">
    <property type="entry name" value="TM_PBP2"/>
    <property type="match status" value="1"/>
</dbReference>
<dbReference type="Proteomes" id="UP000832041">
    <property type="component" value="Chromosome"/>
</dbReference>
<dbReference type="InterPro" id="IPR000515">
    <property type="entry name" value="MetI-like"/>
</dbReference>
<evidence type="ECO:0000259" key="9">
    <source>
        <dbReference type="PROSITE" id="PS50928"/>
    </source>
</evidence>
<evidence type="ECO:0000256" key="1">
    <source>
        <dbReference type="ARBA" id="ARBA00004651"/>
    </source>
</evidence>
<feature type="transmembrane region" description="Helical" evidence="7">
    <location>
        <begin position="124"/>
        <end position="146"/>
    </location>
</feature>
<dbReference type="Pfam" id="PF00528">
    <property type="entry name" value="BPD_transp_1"/>
    <property type="match status" value="1"/>
</dbReference>
<keyword evidence="4 7" id="KW-0812">Transmembrane</keyword>